<feature type="compositionally biased region" description="Low complexity" evidence="4">
    <location>
        <begin position="845"/>
        <end position="868"/>
    </location>
</feature>
<feature type="compositionally biased region" description="Low complexity" evidence="4">
    <location>
        <begin position="711"/>
        <end position="720"/>
    </location>
</feature>
<feature type="compositionally biased region" description="Basic and acidic residues" evidence="4">
    <location>
        <begin position="828"/>
        <end position="838"/>
    </location>
</feature>
<evidence type="ECO:0000313" key="8">
    <source>
        <dbReference type="Proteomes" id="UP000719412"/>
    </source>
</evidence>
<keyword evidence="3" id="KW-0966">Cell projection</keyword>
<feature type="domain" description="PDZ" evidence="6">
    <location>
        <begin position="621"/>
        <end position="691"/>
    </location>
</feature>
<dbReference type="InterPro" id="IPR001478">
    <property type="entry name" value="PDZ"/>
</dbReference>
<keyword evidence="2" id="KW-0677">Repeat</keyword>
<evidence type="ECO:0000256" key="4">
    <source>
        <dbReference type="SAM" id="MobiDB-lite"/>
    </source>
</evidence>
<name>A0A8J6H710_TENMO</name>
<feature type="domain" description="PDZ" evidence="6">
    <location>
        <begin position="316"/>
        <end position="398"/>
    </location>
</feature>
<dbReference type="GO" id="GO:0032426">
    <property type="term" value="C:stereocilium tip"/>
    <property type="evidence" value="ECO:0007669"/>
    <property type="project" value="TreeGrafter"/>
</dbReference>
<dbReference type="PANTHER" id="PTHR23116:SF36">
    <property type="entry name" value="HARMONIN"/>
    <property type="match status" value="1"/>
</dbReference>
<keyword evidence="8" id="KW-1185">Reference proteome</keyword>
<evidence type="ECO:0000256" key="1">
    <source>
        <dbReference type="ARBA" id="ARBA00004316"/>
    </source>
</evidence>
<reference evidence="7" key="2">
    <citation type="submission" date="2021-08" db="EMBL/GenBank/DDBJ databases">
        <authorList>
            <person name="Eriksson T."/>
        </authorList>
    </citation>
    <scope>NUCLEOTIDE SEQUENCE</scope>
    <source>
        <strain evidence="7">Stoneville</strain>
        <tissue evidence="7">Whole head</tissue>
    </source>
</reference>
<evidence type="ECO:0000256" key="3">
    <source>
        <dbReference type="ARBA" id="ARBA00023273"/>
    </source>
</evidence>
<comment type="caution">
    <text evidence="7">The sequence shown here is derived from an EMBL/GenBank/DDBJ whole genome shotgun (WGS) entry which is preliminary data.</text>
</comment>
<dbReference type="InterPro" id="IPR036034">
    <property type="entry name" value="PDZ_sf"/>
</dbReference>
<comment type="subcellular location">
    <subcellularLocation>
        <location evidence="1">Cell projection</location>
    </subcellularLocation>
</comment>
<feature type="compositionally biased region" description="Polar residues" evidence="4">
    <location>
        <begin position="721"/>
        <end position="730"/>
    </location>
</feature>
<dbReference type="FunFam" id="2.30.42.10:FF:000219">
    <property type="entry name" value="Uncharacterized protein, isoform C"/>
    <property type="match status" value="1"/>
</dbReference>
<dbReference type="GO" id="GO:0002142">
    <property type="term" value="C:stereocilia ankle link complex"/>
    <property type="evidence" value="ECO:0007669"/>
    <property type="project" value="TreeGrafter"/>
</dbReference>
<protein>
    <recommendedName>
        <fullName evidence="6">PDZ domain-containing protein</fullName>
    </recommendedName>
</protein>
<dbReference type="PROSITE" id="PS50106">
    <property type="entry name" value="PDZ"/>
    <property type="match status" value="2"/>
</dbReference>
<feature type="region of interest" description="Disordered" evidence="4">
    <location>
        <begin position="708"/>
        <end position="733"/>
    </location>
</feature>
<evidence type="ECO:0000259" key="6">
    <source>
        <dbReference type="PROSITE" id="PS50106"/>
    </source>
</evidence>
<dbReference type="Pfam" id="PF00595">
    <property type="entry name" value="PDZ"/>
    <property type="match status" value="2"/>
</dbReference>
<dbReference type="InterPro" id="IPR051844">
    <property type="entry name" value="USH2_Complex_Protein"/>
</dbReference>
<dbReference type="Gene3D" id="2.30.42.10">
    <property type="match status" value="2"/>
</dbReference>
<evidence type="ECO:0000256" key="5">
    <source>
        <dbReference type="SAM" id="SignalP"/>
    </source>
</evidence>
<feature type="region of interest" description="Disordered" evidence="4">
    <location>
        <begin position="828"/>
        <end position="868"/>
    </location>
</feature>
<organism evidence="7 8">
    <name type="scientific">Tenebrio molitor</name>
    <name type="common">Yellow mealworm beetle</name>
    <dbReference type="NCBI Taxonomy" id="7067"/>
    <lineage>
        <taxon>Eukaryota</taxon>
        <taxon>Metazoa</taxon>
        <taxon>Ecdysozoa</taxon>
        <taxon>Arthropoda</taxon>
        <taxon>Hexapoda</taxon>
        <taxon>Insecta</taxon>
        <taxon>Pterygota</taxon>
        <taxon>Neoptera</taxon>
        <taxon>Endopterygota</taxon>
        <taxon>Coleoptera</taxon>
        <taxon>Polyphaga</taxon>
        <taxon>Cucujiformia</taxon>
        <taxon>Tenebrionidae</taxon>
        <taxon>Tenebrio</taxon>
    </lineage>
</organism>
<evidence type="ECO:0000313" key="7">
    <source>
        <dbReference type="EMBL" id="KAH0808906.1"/>
    </source>
</evidence>
<sequence length="1020" mass="114541">MGLSAQKQSRAGHGGHLGHRYRVGSRLLLLLHTAQLALGELECWENFGRTCRFVRALLTEEFPKLPPKASVPELSLAVLHFSQYDAFRIENGQFAIKTDLKPSPPFTVGKPRPTLMRSNSRRFSIGGMFAPRHPGDEREGKTVGSFCCFLLTSTSGKMENARKCLHGIERRKFNCSGRCGASSLARHKNWRSVNKTESGRDVMHLFAFRKSPVSEVPRISDDHFLEGTHFWGPRAMPVYAPSSHQCNSDRSNETRRVSDVGVCLVKSSFRPPGPNEEIQKSAMMMMMDYGSQYASSTMSSETLSGSCGSRTNRIRTVRLVRPTHGTLPPPSLTYRHGPTLGFSVRGGREHGTGFFVSHVEPASEAQRQGLRVGDQIIRVNGFTVDDAVHKEVLQLISNHTHLTLKSRLSPPDDGETMTNRPRRANAWTVTRGHYLRIFDAQAYPKSIDIFPSRRTNCSGYSNSSRVDFANVSKRQWRNSVRKFQSDPLKSSEFALLQNVQFRFNSHLPPPKVTKVQKTSEPYKRYYLTKRLPFFLRDHFFDILRWEKRRTQDCDTAGIRQEKPPRPPPPVRTILTIAIFVAGVGMIPVKDKKTDALSWQIIADNSSLRSSPQLNDKIHDVRINIMVAPRSKLGCGICKGPEWKPGIFVQFTKEGGIAREAGLRPGDQILFCNNVDFGDILFNEAVNLMKTSRQLDLIVRKSAGSELFPGESSGYNSSASSVTGDQSPSWSDSKRLSIVKEESLDLEDRLDRLKSKKWEKIGWDDGDGDDKQYFKPTIINLSENGTTIKNNGTEEECQNVEEATNRSKLAELCLVSQQHETKTVVVEVHRSNNEQEQKTENGLVKSSSTSSFGSLASRSSTASSSLSSAISQEIQRRSEVRKINLVDPFVPSSFPRDFQKKQTEQNKPTIDEQLQMKKILKNVTSEKQHQHSKLMDEFKKAHKKMFRAPEGGDNTGAAPTVGKETLVSKPPTTQITRFRVIAGCRIASLRRRAVPGKRSHRFRPIGRDERMVLPATFKVGG</sequence>
<feature type="chain" id="PRO_5035306405" description="PDZ domain-containing protein" evidence="5">
    <location>
        <begin position="40"/>
        <end position="1020"/>
    </location>
</feature>
<dbReference type="GO" id="GO:0005886">
    <property type="term" value="C:plasma membrane"/>
    <property type="evidence" value="ECO:0007669"/>
    <property type="project" value="TreeGrafter"/>
</dbReference>
<dbReference type="SUPFAM" id="SSF50156">
    <property type="entry name" value="PDZ domain-like"/>
    <property type="match status" value="2"/>
</dbReference>
<dbReference type="Proteomes" id="UP000719412">
    <property type="component" value="Unassembled WGS sequence"/>
</dbReference>
<dbReference type="SMART" id="SM00228">
    <property type="entry name" value="PDZ"/>
    <property type="match status" value="2"/>
</dbReference>
<evidence type="ECO:0000256" key="2">
    <source>
        <dbReference type="ARBA" id="ARBA00022737"/>
    </source>
</evidence>
<dbReference type="AlphaFoldDB" id="A0A8J6H710"/>
<keyword evidence="5" id="KW-0732">Signal</keyword>
<feature type="signal peptide" evidence="5">
    <location>
        <begin position="1"/>
        <end position="39"/>
    </location>
</feature>
<reference evidence="7" key="1">
    <citation type="journal article" date="2020" name="J Insects Food Feed">
        <title>The yellow mealworm (Tenebrio molitor) genome: a resource for the emerging insects as food and feed industry.</title>
        <authorList>
            <person name="Eriksson T."/>
            <person name="Andere A."/>
            <person name="Kelstrup H."/>
            <person name="Emery V."/>
            <person name="Picard C."/>
        </authorList>
    </citation>
    <scope>NUCLEOTIDE SEQUENCE</scope>
    <source>
        <strain evidence="7">Stoneville</strain>
        <tissue evidence="7">Whole head</tissue>
    </source>
</reference>
<gene>
    <name evidence="7" type="ORF">GEV33_013878</name>
</gene>
<accession>A0A8J6H710</accession>
<dbReference type="GO" id="GO:0005929">
    <property type="term" value="C:cilium"/>
    <property type="evidence" value="ECO:0007669"/>
    <property type="project" value="TreeGrafter"/>
</dbReference>
<proteinExistence type="predicted"/>
<dbReference type="EMBL" id="JABDTM020028457">
    <property type="protein sequence ID" value="KAH0808906.1"/>
    <property type="molecule type" value="Genomic_DNA"/>
</dbReference>
<dbReference type="PANTHER" id="PTHR23116">
    <property type="entry name" value="PDZ DOMAIN CONTAINING WHIRLIN AND HARMONIN-RELATED"/>
    <property type="match status" value="1"/>
</dbReference>